<evidence type="ECO:0000313" key="1">
    <source>
        <dbReference type="EMBL" id="KAL2331344.1"/>
    </source>
</evidence>
<dbReference type="Proteomes" id="UP001603857">
    <property type="component" value="Unassembled WGS sequence"/>
</dbReference>
<reference evidence="1 2" key="1">
    <citation type="submission" date="2024-08" db="EMBL/GenBank/DDBJ databases">
        <title>Insights into the chromosomal genome structure of Flemingia macrophylla.</title>
        <authorList>
            <person name="Ding Y."/>
            <person name="Zhao Y."/>
            <person name="Bi W."/>
            <person name="Wu M."/>
            <person name="Zhao G."/>
            <person name="Gong Y."/>
            <person name="Li W."/>
            <person name="Zhang P."/>
        </authorList>
    </citation>
    <scope>NUCLEOTIDE SEQUENCE [LARGE SCALE GENOMIC DNA]</scope>
    <source>
        <strain evidence="1">DYQJB</strain>
        <tissue evidence="1">Leaf</tissue>
    </source>
</reference>
<organism evidence="1 2">
    <name type="scientific">Flemingia macrophylla</name>
    <dbReference type="NCBI Taxonomy" id="520843"/>
    <lineage>
        <taxon>Eukaryota</taxon>
        <taxon>Viridiplantae</taxon>
        <taxon>Streptophyta</taxon>
        <taxon>Embryophyta</taxon>
        <taxon>Tracheophyta</taxon>
        <taxon>Spermatophyta</taxon>
        <taxon>Magnoliopsida</taxon>
        <taxon>eudicotyledons</taxon>
        <taxon>Gunneridae</taxon>
        <taxon>Pentapetalae</taxon>
        <taxon>rosids</taxon>
        <taxon>fabids</taxon>
        <taxon>Fabales</taxon>
        <taxon>Fabaceae</taxon>
        <taxon>Papilionoideae</taxon>
        <taxon>50 kb inversion clade</taxon>
        <taxon>NPAAA clade</taxon>
        <taxon>indigoferoid/millettioid clade</taxon>
        <taxon>Phaseoleae</taxon>
        <taxon>Flemingia</taxon>
    </lineage>
</organism>
<dbReference type="EMBL" id="JBGMDY010000006">
    <property type="protein sequence ID" value="KAL2331344.1"/>
    <property type="molecule type" value="Genomic_DNA"/>
</dbReference>
<comment type="caution">
    <text evidence="1">The sequence shown here is derived from an EMBL/GenBank/DDBJ whole genome shotgun (WGS) entry which is preliminary data.</text>
</comment>
<protein>
    <submittedName>
        <fullName evidence="1">Uncharacterized protein</fullName>
    </submittedName>
</protein>
<sequence length="99" mass="10780">MIVESNSCKCRCILCHHILPLPPHPCPPETLSSEPPPHFTQLSLVRASKLPPSALTTSLIPSSSRSAPPPPNPIHLPFPHLKTAFVSHHIMPTSFSSPR</sequence>
<proteinExistence type="predicted"/>
<accession>A0ABD1M6D5</accession>
<gene>
    <name evidence="1" type="ORF">Fmac_018925</name>
</gene>
<keyword evidence="2" id="KW-1185">Reference proteome</keyword>
<evidence type="ECO:0000313" key="2">
    <source>
        <dbReference type="Proteomes" id="UP001603857"/>
    </source>
</evidence>
<name>A0ABD1M6D5_9FABA</name>
<dbReference type="AlphaFoldDB" id="A0ABD1M6D5"/>